<organism evidence="2 3">
    <name type="scientific">Acetobacter musti</name>
    <dbReference type="NCBI Taxonomy" id="864732"/>
    <lineage>
        <taxon>Bacteria</taxon>
        <taxon>Pseudomonadati</taxon>
        <taxon>Pseudomonadota</taxon>
        <taxon>Alphaproteobacteria</taxon>
        <taxon>Acetobacterales</taxon>
        <taxon>Acetobacteraceae</taxon>
        <taxon>Acetobacter</taxon>
    </lineage>
</organism>
<dbReference type="Gene3D" id="2.170.16.10">
    <property type="entry name" value="Hedgehog/Intein (Hint) domain"/>
    <property type="match status" value="1"/>
</dbReference>
<sequence length="391" mass="41832">MHTTIDQDGAVYAASGATLNNIVLHGGLLSISTGTIITGGITYTSGTIDVTDLKYAGSGSQQISVGADNILTITEGDVTRQIALLGDYSGSFSVSAASDGSTRIDYGAPAPCYCRGTLIATETGETPVEDLKTGDHVRTASGALRPIRWIGYRSYDGRFARGNPDLIPVVFTKGSLGNALPRRDLTVSPLHAMFIDGYLIPAHCLLNGTTIRRGETGETLEYFHVELETHDVLLAEGAPSESFVDDHSRNMFHNAASFAELWPDHEPEPAQYCAPRLEDGATLEHIRARLALPESVGTTNSAVTIHIDSITARSIEGHVTLPHGATDAPALDVFMDETFIGSVLPDRPADKPGDRPATRRFVFGLPRRIALTGNECFRVRESQTSARAKAA</sequence>
<keyword evidence="3" id="KW-1185">Reference proteome</keyword>
<feature type="domain" description="Hedgehog/Intein (Hint)" evidence="1">
    <location>
        <begin position="111"/>
        <end position="246"/>
    </location>
</feature>
<dbReference type="InterPro" id="IPR028992">
    <property type="entry name" value="Hedgehog/Intein_dom"/>
</dbReference>
<gene>
    <name evidence="2" type="ORF">GOB93_16265</name>
</gene>
<reference evidence="2 3" key="1">
    <citation type="journal article" date="2020" name="Int. J. Syst. Evol. Microbiol.">
        <title>Novel acetic acid bacteria from cider fermentations: Acetobacter conturbans sp. nov. and Acetobacter fallax sp. nov.</title>
        <authorList>
            <person name="Sombolestani A.S."/>
            <person name="Cleenwerck I."/>
            <person name="Cnockaert M."/>
            <person name="Borremans W."/>
            <person name="Wieme A.D."/>
            <person name="De Vuyst L."/>
            <person name="Vandamme P."/>
        </authorList>
    </citation>
    <scope>NUCLEOTIDE SEQUENCE [LARGE SCALE GENOMIC DNA]</scope>
    <source>
        <strain evidence="2 3">LMG 30640</strain>
    </source>
</reference>
<evidence type="ECO:0000313" key="2">
    <source>
        <dbReference type="EMBL" id="NHN86184.1"/>
    </source>
</evidence>
<name>A0ABX0JXH1_9PROT</name>
<dbReference type="EMBL" id="WOTB01000028">
    <property type="protein sequence ID" value="NHN86184.1"/>
    <property type="molecule type" value="Genomic_DNA"/>
</dbReference>
<accession>A0ABX0JXH1</accession>
<comment type="caution">
    <text evidence="2">The sequence shown here is derived from an EMBL/GenBank/DDBJ whole genome shotgun (WGS) entry which is preliminary data.</text>
</comment>
<proteinExistence type="predicted"/>
<dbReference type="Proteomes" id="UP000635278">
    <property type="component" value="Unassembled WGS sequence"/>
</dbReference>
<evidence type="ECO:0000313" key="3">
    <source>
        <dbReference type="Proteomes" id="UP000635278"/>
    </source>
</evidence>
<dbReference type="InterPro" id="IPR036844">
    <property type="entry name" value="Hint_dom_sf"/>
</dbReference>
<dbReference type="Pfam" id="PF13403">
    <property type="entry name" value="Hint_2"/>
    <property type="match status" value="1"/>
</dbReference>
<evidence type="ECO:0000259" key="1">
    <source>
        <dbReference type="Pfam" id="PF13403"/>
    </source>
</evidence>
<dbReference type="SUPFAM" id="SSF51294">
    <property type="entry name" value="Hedgehog/intein (Hint) domain"/>
    <property type="match status" value="1"/>
</dbReference>
<protein>
    <recommendedName>
        <fullName evidence="1">Hedgehog/Intein (Hint) domain-containing protein</fullName>
    </recommendedName>
</protein>